<dbReference type="AlphaFoldDB" id="A0A164H0C6"/>
<comment type="caution">
    <text evidence="1">The sequence shown here is derived from an EMBL/GenBank/DDBJ whole genome shotgun (WGS) entry which is preliminary data.</text>
</comment>
<sequence>MARYTDLDRCASDALELCERVRELAPLDTFRHVARQCVRDPERMAQLIMTLAAFVDIQVPISVLRAQVDAIVESRVQSAARTVQLLGEKDTGRPNHCPVCRNHHARTGHHHDETSCRA</sequence>
<dbReference type="EMBL" id="LWGR01000021">
    <property type="protein sequence ID" value="KZM68096.1"/>
    <property type="molecule type" value="Genomic_DNA"/>
</dbReference>
<name>A0A164H0C6_9NOCA</name>
<dbReference type="OrthoDB" id="4569782at2"/>
<keyword evidence="2" id="KW-1185">Reference proteome</keyword>
<protein>
    <submittedName>
        <fullName evidence="1">Uncharacterized protein</fullName>
    </submittedName>
</protein>
<dbReference type="Proteomes" id="UP000076512">
    <property type="component" value="Unassembled WGS sequence"/>
</dbReference>
<evidence type="ECO:0000313" key="1">
    <source>
        <dbReference type="EMBL" id="KZM68096.1"/>
    </source>
</evidence>
<reference evidence="1 2" key="1">
    <citation type="submission" date="2016-04" db="EMBL/GenBank/DDBJ databases">
        <authorList>
            <person name="Evans L.H."/>
            <person name="Alamgir A."/>
            <person name="Owens N."/>
            <person name="Weber N.D."/>
            <person name="Virtaneva K."/>
            <person name="Barbian K."/>
            <person name="Babar A."/>
            <person name="Rosenke K."/>
        </authorList>
    </citation>
    <scope>NUCLEOTIDE SEQUENCE [LARGE SCALE GENOMIC DNA]</scope>
    <source>
        <strain evidence="1 2">IFM 0406</strain>
    </source>
</reference>
<gene>
    <name evidence="1" type="ORF">AWN90_09140</name>
</gene>
<evidence type="ECO:0000313" key="2">
    <source>
        <dbReference type="Proteomes" id="UP000076512"/>
    </source>
</evidence>
<accession>A0A164H0C6</accession>
<dbReference type="STRING" id="455432.AWN90_09140"/>
<organism evidence="1 2">
    <name type="scientific">Nocardia terpenica</name>
    <dbReference type="NCBI Taxonomy" id="455432"/>
    <lineage>
        <taxon>Bacteria</taxon>
        <taxon>Bacillati</taxon>
        <taxon>Actinomycetota</taxon>
        <taxon>Actinomycetes</taxon>
        <taxon>Mycobacteriales</taxon>
        <taxon>Nocardiaceae</taxon>
        <taxon>Nocardia</taxon>
    </lineage>
</organism>
<dbReference type="RefSeq" id="WP_156673959.1">
    <property type="nucleotide sequence ID" value="NZ_JABMCZ010000002.1"/>
</dbReference>
<proteinExistence type="predicted"/>